<dbReference type="Proteomes" id="UP000215914">
    <property type="component" value="Unassembled WGS sequence"/>
</dbReference>
<dbReference type="PANTHER" id="PTHR31623:SF80">
    <property type="entry name" value="DEACETYLVINDOLINE O-ACETYLTRANSFERASE"/>
    <property type="match status" value="1"/>
</dbReference>
<evidence type="ECO:0000256" key="1">
    <source>
        <dbReference type="ARBA" id="ARBA00009861"/>
    </source>
</evidence>
<keyword evidence="2 4" id="KW-0808">Transferase</keyword>
<evidence type="ECO:0000256" key="3">
    <source>
        <dbReference type="ARBA" id="ARBA00023315"/>
    </source>
</evidence>
<dbReference type="EC" id="2.3.1.160" evidence="4"/>
<evidence type="ECO:0000256" key="2">
    <source>
        <dbReference type="ARBA" id="ARBA00022679"/>
    </source>
</evidence>
<dbReference type="Gramene" id="mRNA:HanXRQr2_Chr17g0796341">
    <property type="protein sequence ID" value="CDS:HanXRQr2_Chr17g0796341.1"/>
    <property type="gene ID" value="HanXRQr2_Chr17g0796341"/>
</dbReference>
<keyword evidence="3 4" id="KW-0012">Acyltransferase</keyword>
<gene>
    <name evidence="4" type="ORF">HanXRQr2_Chr17g0796341</name>
</gene>
<dbReference type="EMBL" id="MNCJ02000332">
    <property type="protein sequence ID" value="KAF5754886.1"/>
    <property type="molecule type" value="Genomic_DNA"/>
</dbReference>
<protein>
    <submittedName>
        <fullName evidence="4">Vinorine synthase</fullName>
        <ecNumber evidence="4">2.3.1.160</ecNumber>
    </submittedName>
</protein>
<dbReference type="Gene3D" id="3.30.559.10">
    <property type="entry name" value="Chloramphenicol acetyltransferase-like domain"/>
    <property type="match status" value="1"/>
</dbReference>
<comment type="caution">
    <text evidence="4">The sequence shown here is derived from an EMBL/GenBank/DDBJ whole genome shotgun (WGS) entry which is preliminary data.</text>
</comment>
<accession>A0A9K3GTP1</accession>
<reference evidence="4" key="1">
    <citation type="journal article" date="2017" name="Nature">
        <title>The sunflower genome provides insights into oil metabolism, flowering and Asterid evolution.</title>
        <authorList>
            <person name="Badouin H."/>
            <person name="Gouzy J."/>
            <person name="Grassa C.J."/>
            <person name="Murat F."/>
            <person name="Staton S.E."/>
            <person name="Cottret L."/>
            <person name="Lelandais-Briere C."/>
            <person name="Owens G.L."/>
            <person name="Carrere S."/>
            <person name="Mayjonade B."/>
            <person name="Legrand L."/>
            <person name="Gill N."/>
            <person name="Kane N.C."/>
            <person name="Bowers J.E."/>
            <person name="Hubner S."/>
            <person name="Bellec A."/>
            <person name="Berard A."/>
            <person name="Berges H."/>
            <person name="Blanchet N."/>
            <person name="Boniface M.C."/>
            <person name="Brunel D."/>
            <person name="Catrice O."/>
            <person name="Chaidir N."/>
            <person name="Claudel C."/>
            <person name="Donnadieu C."/>
            <person name="Faraut T."/>
            <person name="Fievet G."/>
            <person name="Helmstetter N."/>
            <person name="King M."/>
            <person name="Knapp S.J."/>
            <person name="Lai Z."/>
            <person name="Le Paslier M.C."/>
            <person name="Lippi Y."/>
            <person name="Lorenzon L."/>
            <person name="Mandel J.R."/>
            <person name="Marage G."/>
            <person name="Marchand G."/>
            <person name="Marquand E."/>
            <person name="Bret-Mestries E."/>
            <person name="Morien E."/>
            <person name="Nambeesan S."/>
            <person name="Nguyen T."/>
            <person name="Pegot-Espagnet P."/>
            <person name="Pouilly N."/>
            <person name="Raftis F."/>
            <person name="Sallet E."/>
            <person name="Schiex T."/>
            <person name="Thomas J."/>
            <person name="Vandecasteele C."/>
            <person name="Vares D."/>
            <person name="Vear F."/>
            <person name="Vautrin S."/>
            <person name="Crespi M."/>
            <person name="Mangin B."/>
            <person name="Burke J.M."/>
            <person name="Salse J."/>
            <person name="Munos S."/>
            <person name="Vincourt P."/>
            <person name="Rieseberg L.H."/>
            <person name="Langlade N.B."/>
        </authorList>
    </citation>
    <scope>NUCLEOTIDE SEQUENCE</scope>
    <source>
        <tissue evidence="4">Leaves</tissue>
    </source>
</reference>
<dbReference type="Pfam" id="PF02458">
    <property type="entry name" value="Transferase"/>
    <property type="match status" value="1"/>
</dbReference>
<organism evidence="4 5">
    <name type="scientific">Helianthus annuus</name>
    <name type="common">Common sunflower</name>
    <dbReference type="NCBI Taxonomy" id="4232"/>
    <lineage>
        <taxon>Eukaryota</taxon>
        <taxon>Viridiplantae</taxon>
        <taxon>Streptophyta</taxon>
        <taxon>Embryophyta</taxon>
        <taxon>Tracheophyta</taxon>
        <taxon>Spermatophyta</taxon>
        <taxon>Magnoliopsida</taxon>
        <taxon>eudicotyledons</taxon>
        <taxon>Gunneridae</taxon>
        <taxon>Pentapetalae</taxon>
        <taxon>asterids</taxon>
        <taxon>campanulids</taxon>
        <taxon>Asterales</taxon>
        <taxon>Asteraceae</taxon>
        <taxon>Asteroideae</taxon>
        <taxon>Heliantheae alliance</taxon>
        <taxon>Heliantheae</taxon>
        <taxon>Helianthus</taxon>
    </lineage>
</organism>
<dbReference type="OrthoDB" id="1932220at2759"/>
<comment type="similarity">
    <text evidence="1">Belongs to the plant acyltransferase family.</text>
</comment>
<proteinExistence type="inferred from homology"/>
<dbReference type="AlphaFoldDB" id="A0A9K3GTP1"/>
<reference evidence="4" key="2">
    <citation type="submission" date="2020-06" db="EMBL/GenBank/DDBJ databases">
        <title>Helianthus annuus Genome sequencing and assembly Release 2.</title>
        <authorList>
            <person name="Gouzy J."/>
            <person name="Langlade N."/>
            <person name="Munos S."/>
        </authorList>
    </citation>
    <scope>NUCLEOTIDE SEQUENCE</scope>
    <source>
        <tissue evidence="4">Leaves</tissue>
    </source>
</reference>
<keyword evidence="5" id="KW-1185">Reference proteome</keyword>
<evidence type="ECO:0000313" key="5">
    <source>
        <dbReference type="Proteomes" id="UP000215914"/>
    </source>
</evidence>
<name>A0A9K3GTP1_HELAN</name>
<dbReference type="InterPro" id="IPR023213">
    <property type="entry name" value="CAT-like_dom_sf"/>
</dbReference>
<dbReference type="PANTHER" id="PTHR31623">
    <property type="entry name" value="F21J9.9"/>
    <property type="match status" value="1"/>
</dbReference>
<dbReference type="GO" id="GO:0050636">
    <property type="term" value="F:vinorine synthase activity"/>
    <property type="evidence" value="ECO:0007669"/>
    <property type="project" value="UniProtKB-EC"/>
</dbReference>
<sequence>MNNIIKARKMKLHIISTEIIKPSSPTPSHLKTYNLSLIDQTMNSNNFIPLLLFYPNTENRSFHAKKLDMKNSLSQILTKYYPFAGRYAKAAPAHVDCNDDGAEFLAGSIDTTLSDFLQNSQHEDLDQFFPYRQVWFNSDRKTESDQVMIPLAVQINHFECGGVAVAVSLSTR</sequence>
<evidence type="ECO:0000313" key="4">
    <source>
        <dbReference type="EMBL" id="KAF5754886.1"/>
    </source>
</evidence>